<reference evidence="1 2" key="1">
    <citation type="journal article" date="2006" name="J. Gen. Virol.">
        <title>Genome sequences of two frog herpesviruses.</title>
        <authorList>
            <person name="Davison A.J."/>
            <person name="Cunningham C."/>
            <person name="Sauerbier W."/>
            <person name="McKinnell R.G."/>
        </authorList>
    </citation>
    <scope>NUCLEOTIDE SEQUENCE [LARGE SCALE GENOMIC DNA]</scope>
    <source>
        <strain evidence="1">ATCC VR-568</strain>
    </source>
</reference>
<dbReference type="GeneID" id="5179373"/>
<dbReference type="RefSeq" id="YP_656563.1">
    <property type="nucleotide sequence ID" value="NC_008210.1"/>
</dbReference>
<protein>
    <submittedName>
        <fullName evidence="1">ORF55</fullName>
    </submittedName>
</protein>
<dbReference type="KEGG" id="vg:5179373"/>
<dbReference type="EMBL" id="DQ665652">
    <property type="protein sequence ID" value="ABG25655.1"/>
    <property type="molecule type" value="Genomic_DNA"/>
</dbReference>
<accession>Q14W51</accession>
<evidence type="ECO:0000313" key="1">
    <source>
        <dbReference type="EMBL" id="ABG25655.1"/>
    </source>
</evidence>
<dbReference type="Proteomes" id="UP000120576">
    <property type="component" value="Genome"/>
</dbReference>
<name>Q14W51_9VIRU</name>
<keyword evidence="2" id="KW-1185">Reference proteome</keyword>
<sequence>MEEIFQTVPWYPGMSAWQEKEKDITTADRFIMNKMKKYLKLEDVQSGAKTMKKGTKKFKELLTKDEYVLFKAHKSEELCDAMNVCSDNHKRLRFISMCMQCCLWLKLEIAEKARGKKPHNLFHILTLLEAVDANDFTPVYRILTTLELNLKTYPDADLVLLYMCVLNEQIPIKELRQLRRDMKTIDSNIGVHAFGYINLLRQFIRLKLNTYTHHAMVCVNVVEKLPVVYEYVREDITIGNVWNAMCKLRLVDDKLTIVPSKNHYLTPNVVMNDLKDEFPHLLDQISCLKL</sequence>
<evidence type="ECO:0000313" key="2">
    <source>
        <dbReference type="Proteomes" id="UP000120576"/>
    </source>
</evidence>
<proteinExistence type="predicted"/>
<organism evidence="1 2">
    <name type="scientific">Ranid herpesvirus 2</name>
    <dbReference type="NCBI Taxonomy" id="389214"/>
    <lineage>
        <taxon>Viruses</taxon>
        <taxon>Duplodnaviria</taxon>
        <taxon>Heunggongvirae</taxon>
        <taxon>Peploviricota</taxon>
        <taxon>Herviviricetes</taxon>
        <taxon>Herpesvirales</taxon>
        <taxon>Alloherpesviridae</taxon>
        <taxon>Batravirus</taxon>
        <taxon>Batravirus ranidallo2</taxon>
    </lineage>
</organism>